<dbReference type="Proteomes" id="UP000176260">
    <property type="component" value="Unassembled WGS sequence"/>
</dbReference>
<dbReference type="AlphaFoldDB" id="A0A1G1XPI7"/>
<feature type="transmembrane region" description="Helical" evidence="1">
    <location>
        <begin position="146"/>
        <end position="166"/>
    </location>
</feature>
<feature type="non-terminal residue" evidence="2">
    <location>
        <position position="1"/>
    </location>
</feature>
<dbReference type="InterPro" id="IPR025570">
    <property type="entry name" value="DUF4337"/>
</dbReference>
<organism evidence="2 3">
    <name type="scientific">Candidatus Buchananbacteria bacterium RBG_13_39_9</name>
    <dbReference type="NCBI Taxonomy" id="1797531"/>
    <lineage>
        <taxon>Bacteria</taxon>
        <taxon>Candidatus Buchananiibacteriota</taxon>
    </lineage>
</organism>
<comment type="caution">
    <text evidence="2">The sequence shown here is derived from an EMBL/GenBank/DDBJ whole genome shotgun (WGS) entry which is preliminary data.</text>
</comment>
<evidence type="ECO:0000313" key="2">
    <source>
        <dbReference type="EMBL" id="OGY41965.1"/>
    </source>
</evidence>
<keyword evidence="1" id="KW-1133">Transmembrane helix</keyword>
<dbReference type="EMBL" id="MHIA01000020">
    <property type="protein sequence ID" value="OGY41965.1"/>
    <property type="molecule type" value="Genomic_DNA"/>
</dbReference>
<keyword evidence="1" id="KW-0812">Transmembrane</keyword>
<evidence type="ECO:0000313" key="3">
    <source>
        <dbReference type="Proteomes" id="UP000176260"/>
    </source>
</evidence>
<proteinExistence type="predicted"/>
<evidence type="ECO:0000256" key="1">
    <source>
        <dbReference type="SAM" id="Phobius"/>
    </source>
</evidence>
<dbReference type="Pfam" id="PF14235">
    <property type="entry name" value="DUF4337"/>
    <property type="match status" value="1"/>
</dbReference>
<sequence>SILLANTEKASAYDWYNSKGIKQILAEGQADTMAGLLASGSIAESKKADFQKEMDKMTANSERYIKEKNEILKGSAYLPEEEWIQDVDGELGKVVGAQEWEKEISQLNKAGAKTDMADLFLQICLVMGAVSLVMQRPRYKWMFLDLAVILGTMGTIFCIIGVITYWPF</sequence>
<reference evidence="2 3" key="1">
    <citation type="journal article" date="2016" name="Nat. Commun.">
        <title>Thousands of microbial genomes shed light on interconnected biogeochemical processes in an aquifer system.</title>
        <authorList>
            <person name="Anantharaman K."/>
            <person name="Brown C.T."/>
            <person name="Hug L.A."/>
            <person name="Sharon I."/>
            <person name="Castelle C.J."/>
            <person name="Probst A.J."/>
            <person name="Thomas B.C."/>
            <person name="Singh A."/>
            <person name="Wilkins M.J."/>
            <person name="Karaoz U."/>
            <person name="Brodie E.L."/>
            <person name="Williams K.H."/>
            <person name="Hubbard S.S."/>
            <person name="Banfield J.F."/>
        </authorList>
    </citation>
    <scope>NUCLEOTIDE SEQUENCE [LARGE SCALE GENOMIC DNA]</scope>
</reference>
<keyword evidence="1" id="KW-0472">Membrane</keyword>
<accession>A0A1G1XPI7</accession>
<protein>
    <recommendedName>
        <fullName evidence="4">DUF4337 domain-containing protein</fullName>
    </recommendedName>
</protein>
<name>A0A1G1XPI7_9BACT</name>
<evidence type="ECO:0008006" key="4">
    <source>
        <dbReference type="Google" id="ProtNLM"/>
    </source>
</evidence>
<gene>
    <name evidence="2" type="ORF">A2Y67_01035</name>
</gene>